<protein>
    <submittedName>
        <fullName evidence="3">Amidohydrolase</fullName>
    </submittedName>
</protein>
<dbReference type="InterPro" id="IPR011059">
    <property type="entry name" value="Metal-dep_hydrolase_composite"/>
</dbReference>
<dbReference type="InterPro" id="IPR033932">
    <property type="entry name" value="YtcJ-like"/>
</dbReference>
<dbReference type="Gene3D" id="3.20.20.140">
    <property type="entry name" value="Metal-dependent hydrolases"/>
    <property type="match status" value="1"/>
</dbReference>
<dbReference type="STRING" id="1348114.OM33_08690"/>
<dbReference type="eggNOG" id="COG1574">
    <property type="taxonomic scope" value="Bacteria"/>
</dbReference>
<name>A0A0A7EEX8_9GAMM</name>
<keyword evidence="1" id="KW-0732">Signal</keyword>
<evidence type="ECO:0000259" key="2">
    <source>
        <dbReference type="Pfam" id="PF07969"/>
    </source>
</evidence>
<evidence type="ECO:0000313" key="3">
    <source>
        <dbReference type="EMBL" id="AIY65230.1"/>
    </source>
</evidence>
<dbReference type="Gene3D" id="2.30.40.10">
    <property type="entry name" value="Urease, subunit C, domain 1"/>
    <property type="match status" value="1"/>
</dbReference>
<accession>A0A0A7EEX8</accession>
<dbReference type="PANTHER" id="PTHR22642">
    <property type="entry name" value="IMIDAZOLONEPROPIONASE"/>
    <property type="match status" value="1"/>
</dbReference>
<dbReference type="Proteomes" id="UP000030341">
    <property type="component" value="Chromosome 1"/>
</dbReference>
<keyword evidence="4" id="KW-1185">Reference proteome</keyword>
<reference evidence="3 4" key="1">
    <citation type="submission" date="2014-11" db="EMBL/GenBank/DDBJ databases">
        <title>Complete Genome Sequence of Pseudoalteromonas sp. Strain OCN003 Isolated from Kaneohe Bay, Oahu, Hawaii.</title>
        <authorList>
            <person name="Beurmann S."/>
            <person name="Videau P."/>
            <person name="Ushijima B."/>
            <person name="Smith A.M."/>
            <person name="Aeby G.S."/>
            <person name="Callahan S.M."/>
            <person name="Belcaid M."/>
        </authorList>
    </citation>
    <scope>NUCLEOTIDE SEQUENCE [LARGE SCALE GENOMIC DNA]</scope>
    <source>
        <strain evidence="3 4">OCN003</strain>
    </source>
</reference>
<dbReference type="KEGG" id="pseo:OM33_08690"/>
<dbReference type="RefSeq" id="WP_038640919.1">
    <property type="nucleotide sequence ID" value="NZ_CP009888.1"/>
</dbReference>
<proteinExistence type="predicted"/>
<feature type="domain" description="Amidohydrolase 3" evidence="2">
    <location>
        <begin position="82"/>
        <end position="562"/>
    </location>
</feature>
<dbReference type="EMBL" id="CP009888">
    <property type="protein sequence ID" value="AIY65230.1"/>
    <property type="molecule type" value="Genomic_DNA"/>
</dbReference>
<dbReference type="GO" id="GO:0016810">
    <property type="term" value="F:hydrolase activity, acting on carbon-nitrogen (but not peptide) bonds"/>
    <property type="evidence" value="ECO:0007669"/>
    <property type="project" value="InterPro"/>
</dbReference>
<dbReference type="HOGENOM" id="CLU_009942_6_1_6"/>
<feature type="signal peptide" evidence="1">
    <location>
        <begin position="1"/>
        <end position="19"/>
    </location>
</feature>
<organism evidence="3 4">
    <name type="scientific">Pseudoalteromonas piratica</name>
    <dbReference type="NCBI Taxonomy" id="1348114"/>
    <lineage>
        <taxon>Bacteria</taxon>
        <taxon>Pseudomonadati</taxon>
        <taxon>Pseudomonadota</taxon>
        <taxon>Gammaproteobacteria</taxon>
        <taxon>Alteromonadales</taxon>
        <taxon>Pseudoalteromonadaceae</taxon>
        <taxon>Pseudoalteromonas</taxon>
    </lineage>
</organism>
<keyword evidence="3" id="KW-0378">Hydrolase</keyword>
<feature type="chain" id="PRO_5002039090" evidence="1">
    <location>
        <begin position="20"/>
        <end position="565"/>
    </location>
</feature>
<gene>
    <name evidence="3" type="ORF">OM33_08690</name>
</gene>
<dbReference type="CDD" id="cd01300">
    <property type="entry name" value="YtcJ_like"/>
    <property type="match status" value="1"/>
</dbReference>
<dbReference type="PROSITE" id="PS51257">
    <property type="entry name" value="PROKAR_LIPOPROTEIN"/>
    <property type="match status" value="1"/>
</dbReference>
<dbReference type="PANTHER" id="PTHR22642:SF2">
    <property type="entry name" value="PROTEIN LONG AFTER FAR-RED 3"/>
    <property type="match status" value="1"/>
</dbReference>
<dbReference type="SUPFAM" id="SSF51556">
    <property type="entry name" value="Metallo-dependent hydrolases"/>
    <property type="match status" value="1"/>
</dbReference>
<dbReference type="Pfam" id="PF07969">
    <property type="entry name" value="Amidohydro_3"/>
    <property type="match status" value="1"/>
</dbReference>
<dbReference type="SUPFAM" id="SSF51338">
    <property type="entry name" value="Composite domain of metallo-dependent hydrolases"/>
    <property type="match status" value="1"/>
</dbReference>
<evidence type="ECO:0000313" key="4">
    <source>
        <dbReference type="Proteomes" id="UP000030341"/>
    </source>
</evidence>
<sequence length="565" mass="61749">MKRKTVMTSNIIAIAAALSGCGGVSESPNQASTGADLVVNNATIYTVNNVAPLAQSMAIKNGKIIYVGDNESVNEFIGDNTEVKDLAGKLVLPGLHDVHIHPLESASEATHFTLPEYADVNEYQAVIENASIQHSDAKWLIGYGHNIDGLLELTQSPRAVIDQVVNDRPVVIMEQTSHSMWVNSKALSIANITQQSRDPIGGVFGRDESGVLNGILYDNAGNLVMDLAMQGQGDEATENYFGFLEYTQPELLQHGVTSISDARVYWQRGQLDTWLKLANDDALKMRVSLGLWAYPEASDESQLAQLKSLYQASQDSLLKVDQVKVYMDGILVNTTAALKAPYEYSWLALDGDKGLNYFTQARLAKYIEVLEPIGFDFNIHGIGDRGIHEALNAIEAGSKGIGRHRITHLEVVDSLDLPRFKELSVIADAQVAGEFTEPHHWPELTPLLGHQRSDRLVPIASLVEQGAMLTLSSDWNVSTLNPFVGIAHAVSRAPEAISIEQAIEAYTINAAYAMRQEDRVGSLVAGKEADFIVLDRNILTLDAAQIKQTRVLQSYVQGEVVFTAK</sequence>
<dbReference type="InterPro" id="IPR013108">
    <property type="entry name" value="Amidohydro_3"/>
</dbReference>
<dbReference type="Gene3D" id="3.10.310.70">
    <property type="match status" value="1"/>
</dbReference>
<evidence type="ECO:0000256" key="1">
    <source>
        <dbReference type="SAM" id="SignalP"/>
    </source>
</evidence>
<dbReference type="AlphaFoldDB" id="A0A0A7EEX8"/>
<dbReference type="InterPro" id="IPR032466">
    <property type="entry name" value="Metal_Hydrolase"/>
</dbReference>